<dbReference type="PATRIC" id="fig|879567.3.peg.1488"/>
<reference evidence="2" key="2">
    <citation type="journal article" date="2013" name="Stand. Genomic Sci.">
        <title>Complete genome sequence of Desulfocapsa sulfexigens, a marine deltaproteobacterium specialized in disproportionating inorganic sulfur compounds.</title>
        <authorList>
            <person name="Finster K.W."/>
            <person name="Kjeldsen K.U."/>
            <person name="Kube M."/>
            <person name="Reinhardt R."/>
            <person name="Mussmann M."/>
            <person name="Amann R."/>
            <person name="Schreiber L."/>
        </authorList>
    </citation>
    <scope>NUCLEOTIDE SEQUENCE [LARGE SCALE GENOMIC DNA]</scope>
    <source>
        <strain evidence="2">DSM 10523 / SB164P1</strain>
    </source>
</reference>
<gene>
    <name evidence="1" type="ordered locus">BN4_11427</name>
</gene>
<protein>
    <submittedName>
        <fullName evidence="1">Uncharacterized protein</fullName>
    </submittedName>
</protein>
<sequence length="322" mass="36678">MIFGHSHTLTRLTDQHAGLLRGSSSKLSAFQTLRIINKPNRTGNTNGVVGYIIGKRQLTDTRPNNFGKLKTCSGLGIRHQDGKFVVGKAGNSCIFRADQIKQTTNFRKNVISLEIPIMLVDPLKTIKIKKQNPQCAGKGDVHFCCFHVRRATAGLYASLYLINGFLQFIHKIITRKQSGQRIGDTFFIQGDLFQDGTGKGHDIFGGCPRSLELHSLSYKIAEHPPLKNKRKNQFPVRHPELGFRNRRARMISWKKQAVGGERQEFSYTIFDRMLEINQLLRSERKGTVRKDVFYRPHNAGEYIGVEFNSNKSSDFRHKYVFP</sequence>
<proteinExistence type="predicted"/>
<organism evidence="1 2">
    <name type="scientific">Pseudodesulfovibrio piezophilus (strain DSM 21447 / JCM 15486 / C1TLV30)</name>
    <name type="common">Desulfovibrio piezophilus</name>
    <dbReference type="NCBI Taxonomy" id="1322246"/>
    <lineage>
        <taxon>Bacteria</taxon>
        <taxon>Pseudomonadati</taxon>
        <taxon>Thermodesulfobacteriota</taxon>
        <taxon>Desulfovibrionia</taxon>
        <taxon>Desulfovibrionales</taxon>
        <taxon>Desulfovibrionaceae</taxon>
    </lineage>
</organism>
<keyword evidence="2" id="KW-1185">Reference proteome</keyword>
<dbReference type="AlphaFoldDB" id="M1WS12"/>
<reference evidence="1 2" key="1">
    <citation type="journal article" date="2013" name="PLoS ONE">
        <title>The first genomic and proteomic characterization of a deep-sea sulfate reducer: insights into the piezophilic lifestyle of Desulfovibrio piezophilus.</title>
        <authorList>
            <person name="Pradel N."/>
            <person name="Ji B."/>
            <person name="Gimenez G."/>
            <person name="Talla E."/>
            <person name="Lenoble P."/>
            <person name="Garel M."/>
            <person name="Tamburini C."/>
            <person name="Fourquet P."/>
            <person name="Lebrun R."/>
            <person name="Bertin P."/>
            <person name="Denis Y."/>
            <person name="Pophillat M."/>
            <person name="Barbe V."/>
            <person name="Ollivier B."/>
            <person name="Dolla A."/>
        </authorList>
    </citation>
    <scope>NUCLEOTIDE SEQUENCE [LARGE SCALE GENOMIC DNA]</scope>
    <source>
        <strain evidence="2">DSM 10523 / SB164P1</strain>
    </source>
</reference>
<accession>M1WS12</accession>
<evidence type="ECO:0000313" key="1">
    <source>
        <dbReference type="EMBL" id="CCH48662.1"/>
    </source>
</evidence>
<dbReference type="Proteomes" id="UP000011724">
    <property type="component" value="Chromosome"/>
</dbReference>
<dbReference type="KEGG" id="dpi:BN4_11427"/>
<dbReference type="STRING" id="1322246.BN4_11427"/>
<dbReference type="EMBL" id="FO203427">
    <property type="protein sequence ID" value="CCH48662.1"/>
    <property type="molecule type" value="Genomic_DNA"/>
</dbReference>
<name>M1WS12_PSEP2</name>
<dbReference type="HOGENOM" id="CLU_862571_0_0_7"/>
<evidence type="ECO:0000313" key="2">
    <source>
        <dbReference type="Proteomes" id="UP000011724"/>
    </source>
</evidence>